<evidence type="ECO:0000313" key="2">
    <source>
        <dbReference type="Proteomes" id="UP000729402"/>
    </source>
</evidence>
<dbReference type="AlphaFoldDB" id="A0A8J5SRN1"/>
<name>A0A8J5SRN1_ZIZPA</name>
<reference evidence="1" key="1">
    <citation type="journal article" date="2021" name="bioRxiv">
        <title>Whole Genome Assembly and Annotation of Northern Wild Rice, Zizania palustris L., Supports a Whole Genome Duplication in the Zizania Genus.</title>
        <authorList>
            <person name="Haas M."/>
            <person name="Kono T."/>
            <person name="Macchietto M."/>
            <person name="Millas R."/>
            <person name="McGilp L."/>
            <person name="Shao M."/>
            <person name="Duquette J."/>
            <person name="Hirsch C.N."/>
            <person name="Kimball J."/>
        </authorList>
    </citation>
    <scope>NUCLEOTIDE SEQUENCE</scope>
    <source>
        <tissue evidence="1">Fresh leaf tissue</tissue>
    </source>
</reference>
<dbReference type="EMBL" id="JAAALK010000282">
    <property type="protein sequence ID" value="KAG8078838.1"/>
    <property type="molecule type" value="Genomic_DNA"/>
</dbReference>
<organism evidence="1 2">
    <name type="scientific">Zizania palustris</name>
    <name type="common">Northern wild rice</name>
    <dbReference type="NCBI Taxonomy" id="103762"/>
    <lineage>
        <taxon>Eukaryota</taxon>
        <taxon>Viridiplantae</taxon>
        <taxon>Streptophyta</taxon>
        <taxon>Embryophyta</taxon>
        <taxon>Tracheophyta</taxon>
        <taxon>Spermatophyta</taxon>
        <taxon>Magnoliopsida</taxon>
        <taxon>Liliopsida</taxon>
        <taxon>Poales</taxon>
        <taxon>Poaceae</taxon>
        <taxon>BOP clade</taxon>
        <taxon>Oryzoideae</taxon>
        <taxon>Oryzeae</taxon>
        <taxon>Zizaniinae</taxon>
        <taxon>Zizania</taxon>
    </lineage>
</organism>
<evidence type="ECO:0000313" key="1">
    <source>
        <dbReference type="EMBL" id="KAG8078838.1"/>
    </source>
</evidence>
<dbReference type="Proteomes" id="UP000729402">
    <property type="component" value="Unassembled WGS sequence"/>
</dbReference>
<protein>
    <submittedName>
        <fullName evidence="1">Uncharacterized protein</fullName>
    </submittedName>
</protein>
<accession>A0A8J5SRN1</accession>
<comment type="caution">
    <text evidence="1">The sequence shown here is derived from an EMBL/GenBank/DDBJ whole genome shotgun (WGS) entry which is preliminary data.</text>
</comment>
<sequence length="82" mass="8907">MGSSAVRFTPAVVSPTHGLACGRSTPHWLLTQELYPNVTQALSSMEPEIHRHIAGHHTTRSFRCRNCPPPQEATGCIATTKA</sequence>
<gene>
    <name evidence="1" type="ORF">GUJ93_ZPchr0007g5125</name>
</gene>
<keyword evidence="2" id="KW-1185">Reference proteome</keyword>
<reference evidence="1" key="2">
    <citation type="submission" date="2021-02" db="EMBL/GenBank/DDBJ databases">
        <authorList>
            <person name="Kimball J.A."/>
            <person name="Haas M.W."/>
            <person name="Macchietto M."/>
            <person name="Kono T."/>
            <person name="Duquette J."/>
            <person name="Shao M."/>
        </authorList>
    </citation>
    <scope>NUCLEOTIDE SEQUENCE</scope>
    <source>
        <tissue evidence="1">Fresh leaf tissue</tissue>
    </source>
</reference>
<proteinExistence type="predicted"/>